<dbReference type="InterPro" id="IPR050261">
    <property type="entry name" value="FrsA_esterase"/>
</dbReference>
<gene>
    <name evidence="3" type="ORF">RM445_21830</name>
</gene>
<evidence type="ECO:0000313" key="3">
    <source>
        <dbReference type="EMBL" id="MDT0352174.1"/>
    </source>
</evidence>
<accession>A0ABU2NE72</accession>
<comment type="caution">
    <text evidence="3">The sequence shown here is derived from an EMBL/GenBank/DDBJ whole genome shotgun (WGS) entry which is preliminary data.</text>
</comment>
<evidence type="ECO:0000256" key="2">
    <source>
        <dbReference type="ARBA" id="ARBA00022801"/>
    </source>
</evidence>
<dbReference type="InterPro" id="IPR029058">
    <property type="entry name" value="AB_hydrolase_fold"/>
</dbReference>
<sequence>MARFIDDDELNEQFQRTLTAAARGGADLGEALAVASRITPGDFGSWAAEWTAAAGKAQTEAHASQEAGDLVSARRAYLRAAEYYRQTFFFARTDLDDPTLHSAYAGHVAAFRAALPLLACSTTPMDFERDGIAVHGYLLRPDGSDLPRPTVIAPAGYDSTAEAGYSVTAVSALERGMNCLVLEGPGQGGVLYTRRIPLRHDSEAVITPVIDWLLAQEGVDPDAMILFGRSFAGYLAPRAAASEHRLAALICDPAQYDFGAAIRVRLGEANWARLQSHDPTLDADLAPMLADPGARNGFEWRMVAHGVSTTSDYLRELCRFSIAGIADRITCPTLALAGEGDFAGTGQLATFADALTAPVTTHEFTAAEGAGGHCEGLGQDRLDQFVYGWLTRTLADRQAPVTV</sequence>
<evidence type="ECO:0000256" key="1">
    <source>
        <dbReference type="ARBA" id="ARBA00008645"/>
    </source>
</evidence>
<dbReference type="Gene3D" id="3.40.50.1820">
    <property type="entry name" value="alpha/beta hydrolase"/>
    <property type="match status" value="1"/>
</dbReference>
<dbReference type="RefSeq" id="WP_311558684.1">
    <property type="nucleotide sequence ID" value="NZ_JAVREJ010000017.1"/>
</dbReference>
<protein>
    <submittedName>
        <fullName evidence="3">Alpha/beta hydrolase</fullName>
    </submittedName>
</protein>
<comment type="similarity">
    <text evidence="1">Belongs to the AB hydrolase superfamily.</text>
</comment>
<dbReference type="PANTHER" id="PTHR22946">
    <property type="entry name" value="DIENELACTONE HYDROLASE DOMAIN-CONTAINING PROTEIN-RELATED"/>
    <property type="match status" value="1"/>
</dbReference>
<organism evidence="3 4">
    <name type="scientific">Pseudonocardia charpentierae</name>
    <dbReference type="NCBI Taxonomy" id="3075545"/>
    <lineage>
        <taxon>Bacteria</taxon>
        <taxon>Bacillati</taxon>
        <taxon>Actinomycetota</taxon>
        <taxon>Actinomycetes</taxon>
        <taxon>Pseudonocardiales</taxon>
        <taxon>Pseudonocardiaceae</taxon>
        <taxon>Pseudonocardia</taxon>
    </lineage>
</organism>
<dbReference type="InterPro" id="IPR010520">
    <property type="entry name" value="FrsA-like"/>
</dbReference>
<dbReference type="Proteomes" id="UP001183202">
    <property type="component" value="Unassembled WGS sequence"/>
</dbReference>
<dbReference type="EMBL" id="JAVREJ010000017">
    <property type="protein sequence ID" value="MDT0352174.1"/>
    <property type="molecule type" value="Genomic_DNA"/>
</dbReference>
<proteinExistence type="inferred from homology"/>
<keyword evidence="4" id="KW-1185">Reference proteome</keyword>
<dbReference type="SUPFAM" id="SSF53474">
    <property type="entry name" value="alpha/beta-Hydrolases"/>
    <property type="match status" value="1"/>
</dbReference>
<dbReference type="Gene3D" id="1.20.1440.110">
    <property type="entry name" value="acylaminoacyl peptidase"/>
    <property type="match status" value="1"/>
</dbReference>
<evidence type="ECO:0000313" key="4">
    <source>
        <dbReference type="Proteomes" id="UP001183202"/>
    </source>
</evidence>
<keyword evidence="2 3" id="KW-0378">Hydrolase</keyword>
<dbReference type="PANTHER" id="PTHR22946:SF12">
    <property type="entry name" value="CONIDIAL PIGMENT BIOSYNTHESIS PROTEIN AYG1 (AFU_ORTHOLOGUE AFUA_2G17550)"/>
    <property type="match status" value="1"/>
</dbReference>
<dbReference type="Pfam" id="PF06500">
    <property type="entry name" value="FrsA-like"/>
    <property type="match status" value="1"/>
</dbReference>
<name>A0ABU2NE72_9PSEU</name>
<dbReference type="GO" id="GO:0016787">
    <property type="term" value="F:hydrolase activity"/>
    <property type="evidence" value="ECO:0007669"/>
    <property type="project" value="UniProtKB-KW"/>
</dbReference>
<reference evidence="4" key="1">
    <citation type="submission" date="2023-07" db="EMBL/GenBank/DDBJ databases">
        <title>30 novel species of actinomycetes from the DSMZ collection.</title>
        <authorList>
            <person name="Nouioui I."/>
        </authorList>
    </citation>
    <scope>NUCLEOTIDE SEQUENCE [LARGE SCALE GENOMIC DNA]</scope>
    <source>
        <strain evidence="4">DSM 45834</strain>
    </source>
</reference>